<evidence type="ECO:0000256" key="1">
    <source>
        <dbReference type="SAM" id="Phobius"/>
    </source>
</evidence>
<feature type="transmembrane region" description="Helical" evidence="1">
    <location>
        <begin position="180"/>
        <end position="205"/>
    </location>
</feature>
<evidence type="ECO:0000313" key="3">
    <source>
        <dbReference type="EMBL" id="MCZ3372832.1"/>
    </source>
</evidence>
<keyword evidence="1" id="KW-0812">Transmembrane</keyword>
<dbReference type="EMBL" id="JAPVER010000018">
    <property type="protein sequence ID" value="MCZ3365077.1"/>
    <property type="molecule type" value="Genomic_DNA"/>
</dbReference>
<sequence length="543" mass="62113">MKLKFSSISKYLPFIIAVAVLWITILILFRESITINQGIFTYVLDDPYIHMAMAKNLILHGVWGVDKYGFTSSSSSPLWIIVLFLAYSLFGINVFIPFILNITFATIFIFIAYSIFKYYKMQPMYNLIFLLFLIFFTPIPALAFTGMEHILQIVLVVLFAFISTQVLCEDKPSTFKYYILLILASMVVAVRYEDLIVVLIIAAMFFIKKEYWKSLSILGTSMIPVFAYGIYSTMNGWFFLPNSLITKTIFVEAKTQAFSLNGIVLLVNNFLNIQNLFIFIPLILAVGLLIFRFEKKVLWNAPNILLTIFIGTATLHMIAARTGWFYRYEAYLIALGILTIAIGINEYLPAVPKWDTKLISKNLTLILIIFVLFVSLVGRGYFSFNEVPTATHNVYDQQYQMGLFIQKYYRGDAVSLNDVGAVNYVTDIKSVDLLGLSGLNVSKAILNENYTIKDIDNITHQNHVKVIIVYEDLYRKYLTGGIPSDWIKVGQWRITNRITCFMDTVSFYAIDPQDAENLTKNLKEFSSQLPPDVQQSGNYMDKD</sequence>
<keyword evidence="1" id="KW-1133">Transmembrane helix</keyword>
<name>A0A9E4ZSW2_9EURY</name>
<evidence type="ECO:0000313" key="2">
    <source>
        <dbReference type="EMBL" id="MCZ3365077.1"/>
    </source>
</evidence>
<feature type="transmembrane region" description="Helical" evidence="1">
    <location>
        <begin position="211"/>
        <end position="232"/>
    </location>
</feature>
<feature type="transmembrane region" description="Helical" evidence="1">
    <location>
        <begin position="363"/>
        <end position="382"/>
    </location>
</feature>
<dbReference type="Proteomes" id="UP001068021">
    <property type="component" value="Unassembled WGS sequence"/>
</dbReference>
<dbReference type="AlphaFoldDB" id="A0A9E4ZSW2"/>
<feature type="transmembrane region" description="Helical" evidence="1">
    <location>
        <begin position="303"/>
        <end position="324"/>
    </location>
</feature>
<feature type="transmembrane region" description="Helical" evidence="1">
    <location>
        <begin position="124"/>
        <end position="144"/>
    </location>
</feature>
<evidence type="ECO:0000313" key="4">
    <source>
        <dbReference type="Proteomes" id="UP001068021"/>
    </source>
</evidence>
<feature type="transmembrane region" description="Helical" evidence="1">
    <location>
        <begin position="330"/>
        <end position="351"/>
    </location>
</feature>
<keyword evidence="4" id="KW-1185">Reference proteome</keyword>
<organism evidence="2 4">
    <name type="scientific">Methanobacterium veterum</name>
    <dbReference type="NCBI Taxonomy" id="408577"/>
    <lineage>
        <taxon>Archaea</taxon>
        <taxon>Methanobacteriati</taxon>
        <taxon>Methanobacteriota</taxon>
        <taxon>Methanomada group</taxon>
        <taxon>Methanobacteria</taxon>
        <taxon>Methanobacteriales</taxon>
        <taxon>Methanobacteriaceae</taxon>
        <taxon>Methanobacterium</taxon>
    </lineage>
</organism>
<proteinExistence type="predicted"/>
<protein>
    <submittedName>
        <fullName evidence="2">Uncharacterized protein</fullName>
    </submittedName>
</protein>
<feature type="transmembrane region" description="Helical" evidence="1">
    <location>
        <begin position="273"/>
        <end position="291"/>
    </location>
</feature>
<feature type="transmembrane region" description="Helical" evidence="1">
    <location>
        <begin position="150"/>
        <end position="168"/>
    </location>
</feature>
<accession>A0A9E4ZSW2</accession>
<dbReference type="RefSeq" id="WP_048080366.1">
    <property type="nucleotide sequence ID" value="NZ_JAPVER010000018.1"/>
</dbReference>
<gene>
    <name evidence="3" type="ORF">O3H35_09300</name>
    <name evidence="2" type="ORF">O3H54_04180</name>
</gene>
<feature type="transmembrane region" description="Helical" evidence="1">
    <location>
        <begin position="79"/>
        <end position="112"/>
    </location>
</feature>
<reference evidence="2" key="1">
    <citation type="submission" date="2022-12" db="EMBL/GenBank/DDBJ databases">
        <title>Reclassification of two methanogenic archaea species isolated from the Kolyma lowland permafrost.</title>
        <authorList>
            <person name="Trubitsyn V.E."/>
            <person name="Rivkina E.M."/>
            <person name="Shcherbakova V.A."/>
        </authorList>
    </citation>
    <scope>NUCLEOTIDE SEQUENCE</scope>
    <source>
        <strain evidence="2">M2</strain>
        <strain evidence="3">MK4</strain>
    </source>
</reference>
<keyword evidence="1" id="KW-0472">Membrane</keyword>
<dbReference type="Proteomes" id="UP001074446">
    <property type="component" value="Unassembled WGS sequence"/>
</dbReference>
<feature type="transmembrane region" description="Helical" evidence="1">
    <location>
        <begin position="12"/>
        <end position="29"/>
    </location>
</feature>
<comment type="caution">
    <text evidence="2">The sequence shown here is derived from an EMBL/GenBank/DDBJ whole genome shotgun (WGS) entry which is preliminary data.</text>
</comment>
<dbReference type="EMBL" id="JAPVES010000030">
    <property type="protein sequence ID" value="MCZ3372832.1"/>
    <property type="molecule type" value="Genomic_DNA"/>
</dbReference>